<dbReference type="Proteomes" id="UP000010843">
    <property type="component" value="Chromosome"/>
</dbReference>
<organism evidence="1 2">
    <name type="scientific">Natrinema pellirubrum (strain DSM 15624 / CIP 106293 / JCM 10476 / NCIMB 786 / 157)</name>
    <dbReference type="NCBI Taxonomy" id="797303"/>
    <lineage>
        <taxon>Archaea</taxon>
        <taxon>Methanobacteriati</taxon>
        <taxon>Methanobacteriota</taxon>
        <taxon>Stenosarchaea group</taxon>
        <taxon>Halobacteria</taxon>
        <taxon>Halobacteriales</taxon>
        <taxon>Natrialbaceae</taxon>
        <taxon>Natrinema</taxon>
    </lineage>
</organism>
<evidence type="ECO:0000313" key="2">
    <source>
        <dbReference type="Proteomes" id="UP000010843"/>
    </source>
</evidence>
<dbReference type="AlphaFoldDB" id="L0JJZ5"/>
<dbReference type="HOGENOM" id="CLU_3163223_0_0_2"/>
<dbReference type="STRING" id="797303.Natpe_2007"/>
<dbReference type="EMBL" id="CP003372">
    <property type="protein sequence ID" value="AGB31840.1"/>
    <property type="molecule type" value="Genomic_DNA"/>
</dbReference>
<evidence type="ECO:0000313" key="1">
    <source>
        <dbReference type="EMBL" id="AGB31840.1"/>
    </source>
</evidence>
<sequence length="47" mass="5423">MAKSVLNRIWNRLINRYDQDGESGCCSLRIEEVQSDSEEDKPDSCCE</sequence>
<dbReference type="KEGG" id="npe:Natpe_2007"/>
<gene>
    <name evidence="1" type="ordered locus">Natpe_2007</name>
</gene>
<proteinExistence type="predicted"/>
<protein>
    <submittedName>
        <fullName evidence="1">Uncharacterized protein</fullName>
    </submittedName>
</protein>
<reference evidence="2" key="1">
    <citation type="submission" date="2012-02" db="EMBL/GenBank/DDBJ databases">
        <title>Complete sequence of chromosome of Natrinema pellirubrum DSM 15624.</title>
        <authorList>
            <person name="Lucas S."/>
            <person name="Han J."/>
            <person name="Lapidus A."/>
            <person name="Cheng J.-F."/>
            <person name="Goodwin L."/>
            <person name="Pitluck S."/>
            <person name="Peters L."/>
            <person name="Teshima H."/>
            <person name="Detter J.C."/>
            <person name="Han C."/>
            <person name="Tapia R."/>
            <person name="Land M."/>
            <person name="Hauser L."/>
            <person name="Kyrpides N."/>
            <person name="Ivanova N."/>
            <person name="Pagani I."/>
            <person name="Sproer C."/>
            <person name="Anderson I."/>
            <person name="Woyke T."/>
        </authorList>
    </citation>
    <scope>NUCLEOTIDE SEQUENCE [LARGE SCALE GENOMIC DNA]</scope>
    <source>
        <strain evidence="2">DSM 15624 / JCM 10476 / NCIMB 786</strain>
    </source>
</reference>
<accession>L0JJZ5</accession>
<name>L0JJZ5_NATP1</name>